<organism evidence="1 2">
    <name type="scientific">Paramarasmius palmivorus</name>
    <dbReference type="NCBI Taxonomy" id="297713"/>
    <lineage>
        <taxon>Eukaryota</taxon>
        <taxon>Fungi</taxon>
        <taxon>Dikarya</taxon>
        <taxon>Basidiomycota</taxon>
        <taxon>Agaricomycotina</taxon>
        <taxon>Agaricomycetes</taxon>
        <taxon>Agaricomycetidae</taxon>
        <taxon>Agaricales</taxon>
        <taxon>Marasmiineae</taxon>
        <taxon>Marasmiaceae</taxon>
        <taxon>Paramarasmius</taxon>
    </lineage>
</organism>
<dbReference type="EMBL" id="JAYKXP010000008">
    <property type="protein sequence ID" value="KAK7054703.1"/>
    <property type="molecule type" value="Genomic_DNA"/>
</dbReference>
<comment type="caution">
    <text evidence="1">The sequence shown here is derived from an EMBL/GenBank/DDBJ whole genome shotgun (WGS) entry which is preliminary data.</text>
</comment>
<dbReference type="SUPFAM" id="SSF81383">
    <property type="entry name" value="F-box domain"/>
    <property type="match status" value="1"/>
</dbReference>
<evidence type="ECO:0000313" key="1">
    <source>
        <dbReference type="EMBL" id="KAK7054703.1"/>
    </source>
</evidence>
<name>A0AAW0DPX8_9AGAR</name>
<accession>A0AAW0DPX8</accession>
<proteinExistence type="predicted"/>
<dbReference type="Gene3D" id="1.20.1280.50">
    <property type="match status" value="1"/>
</dbReference>
<evidence type="ECO:0000313" key="2">
    <source>
        <dbReference type="Proteomes" id="UP001383192"/>
    </source>
</evidence>
<dbReference type="InterPro" id="IPR036047">
    <property type="entry name" value="F-box-like_dom_sf"/>
</dbReference>
<sequence length="292" mass="33249">MKISEIEDIIRKPEEEIHALNDKISQLQTKRDKLQSFVDSHRSLLSPVRRLPRDLLAEIFLQCLPGDRLPIRSIGEAPLLLTTVCHTWREVAITTPRLWRAIHFIFPTLAGYYTLDNHFRSFFKAQKDGLELWLNRSGSVMLTLSCCLPLDAAASSRAVREELRSMYVQLLGTLLRNSTRWKSFYLNGFPADMLSTMHDLKAEDIPHLDSLFLQGNGLSLIASPTVPEVPDSPYHNIARAPSLRVLHILYTRVDPFTLPVRWNGLTDLTLCNNVMRGTQSIPQSDRDDMSAC</sequence>
<keyword evidence="2" id="KW-1185">Reference proteome</keyword>
<dbReference type="AlphaFoldDB" id="A0AAW0DPX8"/>
<protein>
    <recommendedName>
        <fullName evidence="3">F-box domain-containing protein</fullName>
    </recommendedName>
</protein>
<reference evidence="1 2" key="1">
    <citation type="submission" date="2024-01" db="EMBL/GenBank/DDBJ databases">
        <title>A draft genome for a cacao thread blight-causing isolate of Paramarasmius palmivorus.</title>
        <authorList>
            <person name="Baruah I.K."/>
            <person name="Bukari Y."/>
            <person name="Amoako-Attah I."/>
            <person name="Meinhardt L.W."/>
            <person name="Bailey B.A."/>
            <person name="Cohen S.P."/>
        </authorList>
    </citation>
    <scope>NUCLEOTIDE SEQUENCE [LARGE SCALE GENOMIC DNA]</scope>
    <source>
        <strain evidence="1 2">GH-12</strain>
    </source>
</reference>
<evidence type="ECO:0008006" key="3">
    <source>
        <dbReference type="Google" id="ProtNLM"/>
    </source>
</evidence>
<gene>
    <name evidence="1" type="ORF">VNI00_003166</name>
</gene>
<dbReference type="Proteomes" id="UP001383192">
    <property type="component" value="Unassembled WGS sequence"/>
</dbReference>